<gene>
    <name evidence="1" type="ORF">NE630_07430</name>
</gene>
<reference evidence="1 2" key="1">
    <citation type="submission" date="2022-06" db="EMBL/GenBank/DDBJ databases">
        <title>Isolation of gut microbiota from human fecal samples.</title>
        <authorList>
            <person name="Pamer E.G."/>
            <person name="Barat B."/>
            <person name="Waligurski E."/>
            <person name="Medina S."/>
            <person name="Paddock L."/>
            <person name="Mostad J."/>
        </authorList>
    </citation>
    <scope>NUCLEOTIDE SEQUENCE [LARGE SCALE GENOMIC DNA]</scope>
    <source>
        <strain evidence="1 2">DFI.9.90</strain>
    </source>
</reference>
<protein>
    <recommendedName>
        <fullName evidence="3">Phage tail protein</fullName>
    </recommendedName>
</protein>
<evidence type="ECO:0008006" key="3">
    <source>
        <dbReference type="Google" id="ProtNLM"/>
    </source>
</evidence>
<dbReference type="RefSeq" id="WP_008710004.1">
    <property type="nucleotide sequence ID" value="NZ_CABKQM010000005.1"/>
</dbReference>
<comment type="caution">
    <text evidence="1">The sequence shown here is derived from an EMBL/GenBank/DDBJ whole genome shotgun (WGS) entry which is preliminary data.</text>
</comment>
<evidence type="ECO:0000313" key="1">
    <source>
        <dbReference type="EMBL" id="MCQ4814261.1"/>
    </source>
</evidence>
<name>A0AAW5K3E5_9BACT</name>
<proteinExistence type="predicted"/>
<dbReference type="EMBL" id="JANFYT010000013">
    <property type="protein sequence ID" value="MCQ4814261.1"/>
    <property type="molecule type" value="Genomic_DNA"/>
</dbReference>
<dbReference type="AlphaFoldDB" id="A0AAW5K3E5"/>
<organism evidence="1 2">
    <name type="scientific">Cloacibacillus evryensis</name>
    <dbReference type="NCBI Taxonomy" id="508460"/>
    <lineage>
        <taxon>Bacteria</taxon>
        <taxon>Thermotogati</taxon>
        <taxon>Synergistota</taxon>
        <taxon>Synergistia</taxon>
        <taxon>Synergistales</taxon>
        <taxon>Synergistaceae</taxon>
        <taxon>Cloacibacillus</taxon>
    </lineage>
</organism>
<sequence>MTENAQAPYITAYSYDPETNEYKGETRAYISPREGTYPLPANATLSEPPAIVERKARCWNEETGAWEQVDDYRGETYWNKATKERVEIKELGTAPTAEMTDIEPTDMQSEWDEATSSWKVPFAVLKERKKAEIIAYYDNILGLVKKGYSQGEIDTWDLQLGGAEDILAGKLDTTRAKFVISLANARVAAGDAEMTPTILSERIFENAAKAAALQSPVMGKQGAEWKLADEATSEEELAAIVPSFDLNLVEAYSNV</sequence>
<keyword evidence="2" id="KW-1185">Reference proteome</keyword>
<evidence type="ECO:0000313" key="2">
    <source>
        <dbReference type="Proteomes" id="UP001205919"/>
    </source>
</evidence>
<accession>A0AAW5K3E5</accession>
<dbReference type="Proteomes" id="UP001205919">
    <property type="component" value="Unassembled WGS sequence"/>
</dbReference>